<protein>
    <recommendedName>
        <fullName evidence="1">UvrABC system protein C</fullName>
        <shortName evidence="1">Protein UvrC</shortName>
    </recommendedName>
    <alternativeName>
        <fullName evidence="1">Excinuclease ABC subunit C</fullName>
    </alternativeName>
</protein>
<dbReference type="InterPro" id="IPR050066">
    <property type="entry name" value="UvrABC_protein_C"/>
</dbReference>
<dbReference type="InterPro" id="IPR036876">
    <property type="entry name" value="UVR_dom_sf"/>
</dbReference>
<keyword evidence="1" id="KW-0267">Excision nuclease</keyword>
<dbReference type="Pfam" id="PF01541">
    <property type="entry name" value="GIY-YIG"/>
    <property type="match status" value="1"/>
</dbReference>
<accession>A0A2K8NSM2</accession>
<dbReference type="PROSITE" id="PS50164">
    <property type="entry name" value="GIY_YIG"/>
    <property type="match status" value="1"/>
</dbReference>
<dbReference type="GO" id="GO:0009432">
    <property type="term" value="P:SOS response"/>
    <property type="evidence" value="ECO:0007669"/>
    <property type="project" value="UniProtKB-UniRule"/>
</dbReference>
<dbReference type="FunFam" id="3.40.1440.10:FF:000001">
    <property type="entry name" value="UvrABC system protein C"/>
    <property type="match status" value="1"/>
</dbReference>
<dbReference type="SUPFAM" id="SSF46600">
    <property type="entry name" value="C-terminal UvrC-binding domain of UvrB"/>
    <property type="match status" value="1"/>
</dbReference>
<dbReference type="GO" id="GO:0005737">
    <property type="term" value="C:cytoplasm"/>
    <property type="evidence" value="ECO:0007669"/>
    <property type="project" value="UniProtKB-SubCell"/>
</dbReference>
<comment type="subcellular location">
    <subcellularLocation>
        <location evidence="1">Cytoplasm</location>
    </subcellularLocation>
</comment>
<evidence type="ECO:0000313" key="2">
    <source>
        <dbReference type="EMBL" id="ATZ16556.1"/>
    </source>
</evidence>
<dbReference type="InterPro" id="IPR001943">
    <property type="entry name" value="UVR_dom"/>
</dbReference>
<dbReference type="InterPro" id="IPR047296">
    <property type="entry name" value="GIY-YIG_UvrC_Cho"/>
</dbReference>
<dbReference type="GO" id="GO:0003677">
    <property type="term" value="F:DNA binding"/>
    <property type="evidence" value="ECO:0007669"/>
    <property type="project" value="UniProtKB-UniRule"/>
</dbReference>
<dbReference type="PANTHER" id="PTHR30562">
    <property type="entry name" value="UVRC/OXIDOREDUCTASE"/>
    <property type="match status" value="1"/>
</dbReference>
<dbReference type="HAMAP" id="MF_00203">
    <property type="entry name" value="UvrC"/>
    <property type="match status" value="1"/>
</dbReference>
<sequence length="597" mass="69016">MTTKITTNMSLQEKVKNLPHRPGCYIYKNAQGQVIYVGKAKDLRKRVTTYFTKTHDFKTTRLLKEITDLEYFVVTNEKEALLLEDNLIKKYRPKFNVLLNDDRAYPYIIVTNEKNPEYKYVRRYDKKALKSYGPLPIGSGARQLLITLQRVFPLRRCKGNLGKPCLYYHLGQCSGACFKEVPWNYYEEKLKPLSQFFKGNTREVHELLTNKMEQAANNLQFEEAQRMKDLLRSLQLAEKTNHVELHDKVNRDILAFSLASDLLAITLLFYRGGKLLMKDEFLMAYNEQEIEDLVGSYLAQIYKRNMLPDQLILPEDLAFEFLDSSFKRIATAPITRVEQRLYQLAQSNANESLRQGLLNAQTVHHQEQKVLEELQTIANLSRYPHHLEMYDIANFGNKIVVGSQVVYKEGKPDRNAFRKYNIDLAIPDDIHRLESMLYRRFQSALVKQGPLPDLVIIDGGMTHVHFARRLLASLDLEKVPVIGLVKDQHHNTNQLITTNDTVITLDRHTPLYNFLSAIQIRVDAFAKLGLHQKQKQKFATSPLLNINGLGPKKVQELYKRFPTIYEMAKATPEELNGIVKNRATTEHLLAFLATINV</sequence>
<dbReference type="Pfam" id="PF02151">
    <property type="entry name" value="UVR"/>
    <property type="match status" value="1"/>
</dbReference>
<dbReference type="InterPro" id="IPR000305">
    <property type="entry name" value="GIY-YIG_endonuc"/>
</dbReference>
<dbReference type="InterPro" id="IPR004791">
    <property type="entry name" value="UvrC"/>
</dbReference>
<dbReference type="PANTHER" id="PTHR30562:SF1">
    <property type="entry name" value="UVRABC SYSTEM PROTEIN C"/>
    <property type="match status" value="1"/>
</dbReference>
<keyword evidence="1" id="KW-0742">SOS response</keyword>
<keyword evidence="1" id="KW-0234">DNA repair</keyword>
<reference evidence="2 3" key="1">
    <citation type="submission" date="2017-11" db="EMBL/GenBank/DDBJ databases">
        <title>Genome sequence of Entomoplasma freundtii BARC 318 (ATCC 51999).</title>
        <authorList>
            <person name="Lo W.-S."/>
            <person name="Gasparich G.E."/>
            <person name="Kuo C.-H."/>
        </authorList>
    </citation>
    <scope>NUCLEOTIDE SEQUENCE [LARGE SCALE GENOMIC DNA]</scope>
    <source>
        <strain evidence="2 3">BARC 318</strain>
    </source>
</reference>
<keyword evidence="1" id="KW-0963">Cytoplasm</keyword>
<dbReference type="Gene3D" id="3.30.420.340">
    <property type="entry name" value="UvrC, RNAse H endonuclease domain"/>
    <property type="match status" value="1"/>
</dbReference>
<dbReference type="PROSITE" id="PS50151">
    <property type="entry name" value="UVR"/>
    <property type="match status" value="1"/>
</dbReference>
<comment type="subunit">
    <text evidence="1">Interacts with UvrB in an incision complex.</text>
</comment>
<dbReference type="InterPro" id="IPR010994">
    <property type="entry name" value="RuvA_2-like"/>
</dbReference>
<dbReference type="KEGG" id="efr:EFREU_v1c05350"/>
<comment type="similarity">
    <text evidence="1">Belongs to the UvrC family.</text>
</comment>
<dbReference type="EMBL" id="CP024962">
    <property type="protein sequence ID" value="ATZ16556.1"/>
    <property type="molecule type" value="Genomic_DNA"/>
</dbReference>
<dbReference type="InterPro" id="IPR035901">
    <property type="entry name" value="GIY-YIG_endonuc_sf"/>
</dbReference>
<dbReference type="GO" id="GO:0009381">
    <property type="term" value="F:excinuclease ABC activity"/>
    <property type="evidence" value="ECO:0007669"/>
    <property type="project" value="UniProtKB-UniRule"/>
</dbReference>
<evidence type="ECO:0000256" key="1">
    <source>
        <dbReference type="HAMAP-Rule" id="MF_00203"/>
    </source>
</evidence>
<name>A0A2K8NSM2_9MOLU</name>
<evidence type="ECO:0000313" key="3">
    <source>
        <dbReference type="Proteomes" id="UP000232222"/>
    </source>
</evidence>
<dbReference type="SMART" id="SM00465">
    <property type="entry name" value="GIYc"/>
    <property type="match status" value="1"/>
</dbReference>
<dbReference type="AlphaFoldDB" id="A0A2K8NSM2"/>
<keyword evidence="3" id="KW-1185">Reference proteome</keyword>
<keyword evidence="1" id="KW-0228">DNA excision</keyword>
<dbReference type="Pfam" id="PF08459">
    <property type="entry name" value="UvrC_RNaseH_dom"/>
    <property type="match status" value="1"/>
</dbReference>
<comment type="function">
    <text evidence="1">The UvrABC repair system catalyzes the recognition and processing of DNA lesions. UvrC both incises the 5' and 3' sides of the lesion. The N-terminal half is responsible for the 3' incision and the C-terminal half is responsible for the 5' incision.</text>
</comment>
<dbReference type="NCBIfam" id="TIGR00194">
    <property type="entry name" value="uvrC"/>
    <property type="match status" value="1"/>
</dbReference>
<dbReference type="SUPFAM" id="SSF82771">
    <property type="entry name" value="GIY-YIG endonuclease"/>
    <property type="match status" value="1"/>
</dbReference>
<dbReference type="Proteomes" id="UP000232222">
    <property type="component" value="Chromosome"/>
</dbReference>
<dbReference type="GO" id="GO:0009380">
    <property type="term" value="C:excinuclease repair complex"/>
    <property type="evidence" value="ECO:0007669"/>
    <property type="project" value="InterPro"/>
</dbReference>
<dbReference type="Gene3D" id="3.40.1440.10">
    <property type="entry name" value="GIY-YIG endonuclease"/>
    <property type="match status" value="1"/>
</dbReference>
<proteinExistence type="inferred from homology"/>
<dbReference type="RefSeq" id="WP_232673609.1">
    <property type="nucleotide sequence ID" value="NZ_CP024962.1"/>
</dbReference>
<keyword evidence="1" id="KW-0227">DNA damage</keyword>
<dbReference type="GO" id="GO:0006289">
    <property type="term" value="P:nucleotide-excision repair"/>
    <property type="evidence" value="ECO:0007669"/>
    <property type="project" value="UniProtKB-UniRule"/>
</dbReference>
<dbReference type="Gene3D" id="1.10.150.20">
    <property type="entry name" value="5' to 3' exonuclease, C-terminal subdomain"/>
    <property type="match status" value="1"/>
</dbReference>
<dbReference type="InterPro" id="IPR038476">
    <property type="entry name" value="UvrC_RNase_H_dom_sf"/>
</dbReference>
<dbReference type="CDD" id="cd10434">
    <property type="entry name" value="GIY-YIG_UvrC_Cho"/>
    <property type="match status" value="1"/>
</dbReference>
<dbReference type="PROSITE" id="PS50165">
    <property type="entry name" value="UVRC"/>
    <property type="match status" value="1"/>
</dbReference>
<dbReference type="SUPFAM" id="SSF47781">
    <property type="entry name" value="RuvA domain 2-like"/>
    <property type="match status" value="1"/>
</dbReference>
<dbReference type="InterPro" id="IPR001162">
    <property type="entry name" value="UvrC_RNase_H_dom"/>
</dbReference>
<organism evidence="2 3">
    <name type="scientific">Entomoplasma freundtii</name>
    <dbReference type="NCBI Taxonomy" id="74700"/>
    <lineage>
        <taxon>Bacteria</taxon>
        <taxon>Bacillati</taxon>
        <taxon>Mycoplasmatota</taxon>
        <taxon>Mollicutes</taxon>
        <taxon>Entomoplasmatales</taxon>
        <taxon>Entomoplasmataceae</taxon>
        <taxon>Entomoplasma</taxon>
    </lineage>
</organism>
<gene>
    <name evidence="1 2" type="primary">uvrC</name>
    <name evidence="2" type="ORF">EFREU_v1c05350</name>
</gene>
<dbReference type="Pfam" id="PF22920">
    <property type="entry name" value="UvrC_RNaseH"/>
    <property type="match status" value="1"/>
</dbReference>